<feature type="domain" description="SWIM-type" evidence="2">
    <location>
        <begin position="48"/>
        <end position="86"/>
    </location>
</feature>
<dbReference type="EMBL" id="ACOM01000005">
    <property type="protein sequence ID" value="EEP54572.1"/>
    <property type="molecule type" value="Genomic_DNA"/>
</dbReference>
<evidence type="ECO:0000259" key="2">
    <source>
        <dbReference type="PROSITE" id="PS50966"/>
    </source>
</evidence>
<dbReference type="HOGENOM" id="CLU_035128_0_0_9"/>
<evidence type="ECO:0000256" key="1">
    <source>
        <dbReference type="PROSITE-ProRule" id="PRU00325"/>
    </source>
</evidence>
<organism evidence="3 4">
    <name type="scientific">Clostridium butyricum E4 str. BoNT E BL5262</name>
    <dbReference type="NCBI Taxonomy" id="632245"/>
    <lineage>
        <taxon>Bacteria</taxon>
        <taxon>Bacillati</taxon>
        <taxon>Bacillota</taxon>
        <taxon>Clostridia</taxon>
        <taxon>Eubacteriales</taxon>
        <taxon>Clostridiaceae</taxon>
        <taxon>Clostridium</taxon>
    </lineage>
</organism>
<keyword evidence="1" id="KW-0479">Metal-binding</keyword>
<name>C4IIH9_CLOBU</name>
<dbReference type="InterPro" id="IPR016024">
    <property type="entry name" value="ARM-type_fold"/>
</dbReference>
<accession>C4IIH9</accession>
<evidence type="ECO:0000313" key="3">
    <source>
        <dbReference type="EMBL" id="EEP54572.1"/>
    </source>
</evidence>
<dbReference type="RefSeq" id="WP_003412425.1">
    <property type="nucleotide sequence ID" value="NZ_ACOM01000005.1"/>
</dbReference>
<keyword evidence="4" id="KW-1185">Reference proteome</keyword>
<dbReference type="Proteomes" id="UP000003081">
    <property type="component" value="Unassembled WGS sequence"/>
</dbReference>
<dbReference type="PROSITE" id="PS50966">
    <property type="entry name" value="ZF_SWIM"/>
    <property type="match status" value="1"/>
</dbReference>
<keyword evidence="1" id="KW-0862">Zinc</keyword>
<comment type="caution">
    <text evidence="3">The sequence shown here is derived from an EMBL/GenBank/DDBJ whole genome shotgun (WGS) entry which is preliminary data.</text>
</comment>
<keyword evidence="1" id="KW-0863">Zinc-finger</keyword>
<reference evidence="3 4" key="1">
    <citation type="submission" date="2009-08" db="EMBL/GenBank/DDBJ databases">
        <authorList>
            <person name="Shrivastava S."/>
            <person name="Brinkac L.B."/>
            <person name="Brown J.L."/>
            <person name="Bruce D.B."/>
            <person name="Detter C."/>
            <person name="Green L.D."/>
            <person name="Munk C.A."/>
            <person name="Rogers Y.C."/>
            <person name="Tapia R."/>
            <person name="Sims D.R."/>
            <person name="Smith L.A."/>
            <person name="Smith T.J."/>
            <person name="Sutton G."/>
            <person name="Brettin T."/>
        </authorList>
    </citation>
    <scope>NUCLEOTIDE SEQUENCE [LARGE SCALE GENOMIC DNA]</scope>
    <source>
        <strain evidence="4">E4 str. BoNT E BL5262</strain>
    </source>
</reference>
<dbReference type="GO" id="GO:0008270">
    <property type="term" value="F:zinc ion binding"/>
    <property type="evidence" value="ECO:0007669"/>
    <property type="project" value="UniProtKB-KW"/>
</dbReference>
<gene>
    <name evidence="3" type="ORF">CLP_2215</name>
</gene>
<evidence type="ECO:0000313" key="4">
    <source>
        <dbReference type="Proteomes" id="UP000003081"/>
    </source>
</evidence>
<dbReference type="STRING" id="1492.ATN24_09035"/>
<protein>
    <submittedName>
        <fullName evidence="3">Swim zinc finger domain protein</fullName>
    </submittedName>
</protein>
<dbReference type="SUPFAM" id="SSF48371">
    <property type="entry name" value="ARM repeat"/>
    <property type="match status" value="1"/>
</dbReference>
<dbReference type="AlphaFoldDB" id="C4IIH9"/>
<sequence length="555" mass="65359">MNINNFEKKINSTILERGYEYYINNKIAECTYEEDNTYTLKIDGNEEYQVVIKLDDKGDIIYSECNCPYDYGVVCKHEVAAYYKILDIICNVNNNKKAAKTKKKSDLKEVLNSLSKEKLIGIITDLAKEDTILKNSIILKYSKEDNKTEIKTCKKLIKSIVKKHCAREGYISWGKAYKFVNDIRTILNKAENTKDSILAVDIAMLVLDEAMEAFEYADDSDGDIGMLVSEAMDTIENIVEYSRDSDMKVKEELFARIFEKSQSDIFDGWSDMRLSMLKICKQFSYVDKFRNMLIEQLNSLIKINGNKENMKYYNEHILLILYEIIDEFGTEEESKKFIIDNIKYSSFREILIEKYNNKKDYDKVIELAIEGEKNDKMYLGLVNKWKKIRYGAYKNKFMKEEQKELGKELLIQGDVEYYNDLKELEDDEKGFYENIKQILKNSKNWRSREVLLKILYAEDDAEELLEYVRNNPSSIEEHSEKLKHKYLEEVVSIYKQYIIFEADHSTNRSNYKRVCAIIKRFKKIADKDDAKTVINELTARYMRRPAFLDELSKIK</sequence>
<dbReference type="InterPro" id="IPR007527">
    <property type="entry name" value="Znf_SWIM"/>
</dbReference>
<dbReference type="eggNOG" id="COG4715">
    <property type="taxonomic scope" value="Bacteria"/>
</dbReference>
<proteinExistence type="predicted"/>